<evidence type="ECO:0000256" key="1">
    <source>
        <dbReference type="SAM" id="MobiDB-lite"/>
    </source>
</evidence>
<feature type="compositionally biased region" description="Acidic residues" evidence="1">
    <location>
        <begin position="40"/>
        <end position="49"/>
    </location>
</feature>
<dbReference type="EMBL" id="JAYWIO010000003">
    <property type="protein sequence ID" value="KAK7273983.1"/>
    <property type="molecule type" value="Genomic_DNA"/>
</dbReference>
<protein>
    <submittedName>
        <fullName evidence="3">Uncharacterized protein</fullName>
    </submittedName>
</protein>
<gene>
    <name evidence="3" type="ORF">RIF29_15052</name>
</gene>
<reference evidence="3 4" key="1">
    <citation type="submission" date="2024-01" db="EMBL/GenBank/DDBJ databases">
        <title>The genomes of 5 underutilized Papilionoideae crops provide insights into root nodulation and disease resistanc.</title>
        <authorList>
            <person name="Yuan L."/>
        </authorList>
    </citation>
    <scope>NUCLEOTIDE SEQUENCE [LARGE SCALE GENOMIC DNA]</scope>
    <source>
        <strain evidence="3">ZHUSHIDOU_FW_LH</strain>
        <tissue evidence="3">Leaf</tissue>
    </source>
</reference>
<feature type="compositionally biased region" description="Acidic residues" evidence="1">
    <location>
        <begin position="58"/>
        <end position="69"/>
    </location>
</feature>
<name>A0AAN9IAW2_CROPI</name>
<organism evidence="3 4">
    <name type="scientific">Crotalaria pallida</name>
    <name type="common">Smooth rattlebox</name>
    <name type="synonym">Crotalaria striata</name>
    <dbReference type="NCBI Taxonomy" id="3830"/>
    <lineage>
        <taxon>Eukaryota</taxon>
        <taxon>Viridiplantae</taxon>
        <taxon>Streptophyta</taxon>
        <taxon>Embryophyta</taxon>
        <taxon>Tracheophyta</taxon>
        <taxon>Spermatophyta</taxon>
        <taxon>Magnoliopsida</taxon>
        <taxon>eudicotyledons</taxon>
        <taxon>Gunneridae</taxon>
        <taxon>Pentapetalae</taxon>
        <taxon>rosids</taxon>
        <taxon>fabids</taxon>
        <taxon>Fabales</taxon>
        <taxon>Fabaceae</taxon>
        <taxon>Papilionoideae</taxon>
        <taxon>50 kb inversion clade</taxon>
        <taxon>genistoids sensu lato</taxon>
        <taxon>core genistoids</taxon>
        <taxon>Crotalarieae</taxon>
        <taxon>Crotalaria</taxon>
    </lineage>
</organism>
<feature type="region of interest" description="Disordered" evidence="1">
    <location>
        <begin position="29"/>
        <end position="79"/>
    </location>
</feature>
<feature type="signal peptide" evidence="2">
    <location>
        <begin position="1"/>
        <end position="23"/>
    </location>
</feature>
<dbReference type="Proteomes" id="UP001372338">
    <property type="component" value="Unassembled WGS sequence"/>
</dbReference>
<evidence type="ECO:0000313" key="3">
    <source>
        <dbReference type="EMBL" id="KAK7273983.1"/>
    </source>
</evidence>
<accession>A0AAN9IAW2</accession>
<evidence type="ECO:0000256" key="2">
    <source>
        <dbReference type="SAM" id="SignalP"/>
    </source>
</evidence>
<proteinExistence type="predicted"/>
<keyword evidence="4" id="KW-1185">Reference proteome</keyword>
<evidence type="ECO:0000313" key="4">
    <source>
        <dbReference type="Proteomes" id="UP001372338"/>
    </source>
</evidence>
<dbReference type="AlphaFoldDB" id="A0AAN9IAW2"/>
<keyword evidence="2" id="KW-0732">Signal</keyword>
<comment type="caution">
    <text evidence="3">The sequence shown here is derived from an EMBL/GenBank/DDBJ whole genome shotgun (WGS) entry which is preliminary data.</text>
</comment>
<feature type="chain" id="PRO_5043007981" evidence="2">
    <location>
        <begin position="24"/>
        <end position="79"/>
    </location>
</feature>
<sequence>MKSNLSLISTSLLSMLALNNLFSSDKEPLEDKLEAVPQSDQDEVEEDPSEGSTPVEYSDVDTWEYDPEEVPAATSSDED</sequence>